<dbReference type="PANTHER" id="PTHR30024">
    <property type="entry name" value="ALIPHATIC SULFONATES-BINDING PROTEIN-RELATED"/>
    <property type="match status" value="1"/>
</dbReference>
<dbReference type="InterPro" id="IPR044527">
    <property type="entry name" value="NrtA/CpmA_ABC-bd_dom"/>
</dbReference>
<protein>
    <submittedName>
        <fullName evidence="11">ABC transporter substrate-binding protein</fullName>
    </submittedName>
</protein>
<gene>
    <name evidence="11" type="ORF">EDL96_10895</name>
</gene>
<sequence length="406" mass="43140">MAPDPTPPADARETLRTETRTAGGNQRRPGRRRRIGWPAVLTGLAVLCVLTVTATVLRANGTLDAIEDANVQTSDAESVTLGYFGNLTHGPALAGVEKGYFEEALGDTELKTQVFSTGPTTIEAMNSGEVDIAFMGPNPAINSFVQSGGESVTIVAGATSGGAQFVVSDDVSGEDDLAGRTFATPDFGGTQDVALRVWLEEQGYEVDTGSPDSVSITPMPSGQALQTFRQGSIDGFWGPQPWVTRMQQEEGGKVLVDERDLWPDGRYPTTVLAVRTEFLKEHPQTVEKLLNGMEDSVEYLNTAETTEAVETLNDGLEGAQTEPLEPETIEASLEAMEWTTDPMESAYPTLLENGVKAGTTEDASLDGFVDDTYLNTVREQRGLDPVGGDAAAAAVPSSSGTRKEAA</sequence>
<evidence type="ECO:0000256" key="4">
    <source>
        <dbReference type="ARBA" id="ARBA00022448"/>
    </source>
</evidence>
<feature type="transmembrane region" description="Helical" evidence="10">
    <location>
        <begin position="35"/>
        <end position="57"/>
    </location>
</feature>
<comment type="caution">
    <text evidence="11">The sequence shown here is derived from an EMBL/GenBank/DDBJ whole genome shotgun (WGS) entry which is preliminary data.</text>
</comment>
<dbReference type="PANTHER" id="PTHR30024:SF47">
    <property type="entry name" value="TAURINE-BINDING PERIPLASMIC PROTEIN"/>
    <property type="match status" value="1"/>
</dbReference>
<organism evidence="11 12">
    <name type="scientific">Kocuria soli</name>
    <dbReference type="NCBI Taxonomy" id="2485125"/>
    <lineage>
        <taxon>Bacteria</taxon>
        <taxon>Bacillati</taxon>
        <taxon>Actinomycetota</taxon>
        <taxon>Actinomycetes</taxon>
        <taxon>Micrococcales</taxon>
        <taxon>Micrococcaceae</taxon>
        <taxon>Kocuria</taxon>
    </lineage>
</organism>
<comment type="subcellular location">
    <subcellularLocation>
        <location evidence="2">Cell inner membrane</location>
    </subcellularLocation>
    <subcellularLocation>
        <location evidence="1">Periplasm</location>
    </subcellularLocation>
</comment>
<proteinExistence type="inferred from homology"/>
<keyword evidence="10" id="KW-1133">Transmembrane helix</keyword>
<evidence type="ECO:0000256" key="5">
    <source>
        <dbReference type="ARBA" id="ARBA00022475"/>
    </source>
</evidence>
<feature type="compositionally biased region" description="Basic and acidic residues" evidence="9">
    <location>
        <begin position="10"/>
        <end position="19"/>
    </location>
</feature>
<feature type="compositionally biased region" description="Low complexity" evidence="9">
    <location>
        <begin position="384"/>
        <end position="400"/>
    </location>
</feature>
<dbReference type="GO" id="GO:0042597">
    <property type="term" value="C:periplasmic space"/>
    <property type="evidence" value="ECO:0007669"/>
    <property type="project" value="UniProtKB-SubCell"/>
</dbReference>
<dbReference type="Proteomes" id="UP000270616">
    <property type="component" value="Unassembled WGS sequence"/>
</dbReference>
<keyword evidence="6" id="KW-0997">Cell inner membrane</keyword>
<evidence type="ECO:0000313" key="11">
    <source>
        <dbReference type="EMBL" id="ROZ62188.1"/>
    </source>
</evidence>
<accession>A0A3N3ZN28</accession>
<evidence type="ECO:0000256" key="6">
    <source>
        <dbReference type="ARBA" id="ARBA00022519"/>
    </source>
</evidence>
<evidence type="ECO:0000256" key="10">
    <source>
        <dbReference type="SAM" id="Phobius"/>
    </source>
</evidence>
<evidence type="ECO:0000256" key="2">
    <source>
        <dbReference type="ARBA" id="ARBA00004533"/>
    </source>
</evidence>
<dbReference type="EMBL" id="RKMF01000014">
    <property type="protein sequence ID" value="ROZ62188.1"/>
    <property type="molecule type" value="Genomic_DNA"/>
</dbReference>
<dbReference type="RefSeq" id="WP_123826028.1">
    <property type="nucleotide sequence ID" value="NZ_RKMF01000014.1"/>
</dbReference>
<feature type="region of interest" description="Disordered" evidence="9">
    <location>
        <begin position="380"/>
        <end position="406"/>
    </location>
</feature>
<dbReference type="AlphaFoldDB" id="A0A3N3ZN28"/>
<keyword evidence="5" id="KW-1003">Cell membrane</keyword>
<dbReference type="Pfam" id="PF13379">
    <property type="entry name" value="NMT1_2"/>
    <property type="match status" value="1"/>
</dbReference>
<evidence type="ECO:0000256" key="7">
    <source>
        <dbReference type="ARBA" id="ARBA00022729"/>
    </source>
</evidence>
<evidence type="ECO:0000256" key="3">
    <source>
        <dbReference type="ARBA" id="ARBA00010742"/>
    </source>
</evidence>
<evidence type="ECO:0000256" key="1">
    <source>
        <dbReference type="ARBA" id="ARBA00004418"/>
    </source>
</evidence>
<feature type="region of interest" description="Disordered" evidence="9">
    <location>
        <begin position="1"/>
        <end position="31"/>
    </location>
</feature>
<keyword evidence="7" id="KW-0732">Signal</keyword>
<comment type="similarity">
    <text evidence="3">Belongs to the bacterial solute-binding protein SsuA/TauA family.</text>
</comment>
<name>A0A3N3ZN28_9MICC</name>
<evidence type="ECO:0000256" key="8">
    <source>
        <dbReference type="ARBA" id="ARBA00023136"/>
    </source>
</evidence>
<keyword evidence="4" id="KW-0813">Transport</keyword>
<dbReference type="Gene3D" id="3.40.190.10">
    <property type="entry name" value="Periplasmic binding protein-like II"/>
    <property type="match status" value="2"/>
</dbReference>
<evidence type="ECO:0000256" key="9">
    <source>
        <dbReference type="SAM" id="MobiDB-lite"/>
    </source>
</evidence>
<dbReference type="OrthoDB" id="506341at2"/>
<dbReference type="SUPFAM" id="SSF53850">
    <property type="entry name" value="Periplasmic binding protein-like II"/>
    <property type="match status" value="1"/>
</dbReference>
<dbReference type="CDD" id="cd13553">
    <property type="entry name" value="PBP2_NrtA_CpmA_like"/>
    <property type="match status" value="1"/>
</dbReference>
<keyword evidence="8 10" id="KW-0472">Membrane</keyword>
<keyword evidence="12" id="KW-1185">Reference proteome</keyword>
<evidence type="ECO:0000313" key="12">
    <source>
        <dbReference type="Proteomes" id="UP000270616"/>
    </source>
</evidence>
<reference evidence="11 12" key="1">
    <citation type="submission" date="2018-10" db="EMBL/GenBank/DDBJ databases">
        <title>Kocuria sp. M5W7-7, whole genome shotgun sequence.</title>
        <authorList>
            <person name="Tuo L."/>
        </authorList>
    </citation>
    <scope>NUCLEOTIDE SEQUENCE [LARGE SCALE GENOMIC DNA]</scope>
    <source>
        <strain evidence="11 12">M5W7-7</strain>
    </source>
</reference>
<dbReference type="GO" id="GO:0005886">
    <property type="term" value="C:plasma membrane"/>
    <property type="evidence" value="ECO:0007669"/>
    <property type="project" value="UniProtKB-SubCell"/>
</dbReference>
<keyword evidence="10" id="KW-0812">Transmembrane</keyword>